<evidence type="ECO:0000313" key="2">
    <source>
        <dbReference type="EMBL" id="SDZ26793.1"/>
    </source>
</evidence>
<dbReference type="AlphaFoldDB" id="A0A1H3RME8"/>
<dbReference type="OrthoDB" id="9810372at2"/>
<keyword evidence="3" id="KW-1185">Reference proteome</keyword>
<gene>
    <name evidence="2" type="ORF">SAMN05421504_111193</name>
</gene>
<sequence length="294" mass="29747">MNRVAAVDVGGTTVKAAVYEPVGDGLKRVAELRRPTARGADPGSAVADQAAAMITELGATAGPIAKAGVVVPGIVHNGLAKFSANLGFRDVPMADLLAERLDLPVAFGHDVTAGGVAEHRLGAARGFGDIAFVPVGTGIAASLLLAGRPYRADGRAGELGHVDIGHDDACGCGATGCLEAVASASAIARRFTERSGIPVDGAREVLARQGDPDADAVIAEAVDALAAALRLLATLLAPEVVVFGGGLFEAPGLLERIDDKTQLTFQRKPQLRRAELGDEAGCLGAGLLALGATR</sequence>
<dbReference type="Pfam" id="PF00480">
    <property type="entry name" value="ROK"/>
    <property type="match status" value="1"/>
</dbReference>
<organism evidence="2 3">
    <name type="scientific">Amycolatopsis xylanica</name>
    <dbReference type="NCBI Taxonomy" id="589385"/>
    <lineage>
        <taxon>Bacteria</taxon>
        <taxon>Bacillati</taxon>
        <taxon>Actinomycetota</taxon>
        <taxon>Actinomycetes</taxon>
        <taxon>Pseudonocardiales</taxon>
        <taxon>Pseudonocardiaceae</taxon>
        <taxon>Amycolatopsis</taxon>
    </lineage>
</organism>
<dbReference type="InterPro" id="IPR043129">
    <property type="entry name" value="ATPase_NBD"/>
</dbReference>
<proteinExistence type="inferred from homology"/>
<comment type="similarity">
    <text evidence="1">Belongs to the ROK (NagC/XylR) family.</text>
</comment>
<dbReference type="RefSeq" id="WP_091298021.1">
    <property type="nucleotide sequence ID" value="NZ_FNON01000011.1"/>
</dbReference>
<keyword evidence="2" id="KW-0418">Kinase</keyword>
<dbReference type="Proteomes" id="UP000199515">
    <property type="component" value="Unassembled WGS sequence"/>
</dbReference>
<evidence type="ECO:0000256" key="1">
    <source>
        <dbReference type="ARBA" id="ARBA00006479"/>
    </source>
</evidence>
<dbReference type="EMBL" id="FNON01000011">
    <property type="protein sequence ID" value="SDZ26793.1"/>
    <property type="molecule type" value="Genomic_DNA"/>
</dbReference>
<dbReference type="PANTHER" id="PTHR18964:SF149">
    <property type="entry name" value="BIFUNCTIONAL UDP-N-ACETYLGLUCOSAMINE 2-EPIMERASE_N-ACETYLMANNOSAMINE KINASE"/>
    <property type="match status" value="1"/>
</dbReference>
<dbReference type="SUPFAM" id="SSF53067">
    <property type="entry name" value="Actin-like ATPase domain"/>
    <property type="match status" value="1"/>
</dbReference>
<dbReference type="Gene3D" id="3.30.420.40">
    <property type="match status" value="2"/>
</dbReference>
<accession>A0A1H3RME8</accession>
<dbReference type="PANTHER" id="PTHR18964">
    <property type="entry name" value="ROK (REPRESSOR, ORF, KINASE) FAMILY"/>
    <property type="match status" value="1"/>
</dbReference>
<keyword evidence="2" id="KW-0808">Transferase</keyword>
<dbReference type="GO" id="GO:0016301">
    <property type="term" value="F:kinase activity"/>
    <property type="evidence" value="ECO:0007669"/>
    <property type="project" value="UniProtKB-KW"/>
</dbReference>
<protein>
    <submittedName>
        <fullName evidence="2">Glucokinase</fullName>
    </submittedName>
</protein>
<dbReference type="InterPro" id="IPR000600">
    <property type="entry name" value="ROK"/>
</dbReference>
<reference evidence="2 3" key="1">
    <citation type="submission" date="2016-10" db="EMBL/GenBank/DDBJ databases">
        <authorList>
            <person name="de Groot N.N."/>
        </authorList>
    </citation>
    <scope>NUCLEOTIDE SEQUENCE [LARGE SCALE GENOMIC DNA]</scope>
    <source>
        <strain evidence="2 3">CPCC 202699</strain>
    </source>
</reference>
<dbReference type="STRING" id="589385.SAMN05421504_111193"/>
<evidence type="ECO:0000313" key="3">
    <source>
        <dbReference type="Proteomes" id="UP000199515"/>
    </source>
</evidence>
<name>A0A1H3RME8_9PSEU</name>